<feature type="domain" description="CtsR C-terminal dimerization" evidence="9">
    <location>
        <begin position="100"/>
        <end position="164"/>
    </location>
</feature>
<proteinExistence type="inferred from homology"/>
<dbReference type="GO" id="GO:0006355">
    <property type="term" value="P:regulation of DNA-templated transcription"/>
    <property type="evidence" value="ECO:0007669"/>
    <property type="project" value="UniProtKB-UniRule"/>
</dbReference>
<gene>
    <name evidence="10" type="ORF">SAMN06296020_11980</name>
</gene>
<dbReference type="Pfam" id="PF05848">
    <property type="entry name" value="CtsR"/>
    <property type="match status" value="1"/>
</dbReference>
<dbReference type="Pfam" id="PF17727">
    <property type="entry name" value="CtsR_C"/>
    <property type="match status" value="1"/>
</dbReference>
<name>A0AA46AKJ7_9CLOT</name>
<dbReference type="InterPro" id="IPR040465">
    <property type="entry name" value="CtsR_N"/>
</dbReference>
<dbReference type="Gene3D" id="1.10.1200.150">
    <property type="entry name" value="Transcriptional regulator CtsR, C-terminal domain"/>
    <property type="match status" value="1"/>
</dbReference>
<dbReference type="Proteomes" id="UP001158066">
    <property type="component" value="Unassembled WGS sequence"/>
</dbReference>
<dbReference type="InterPro" id="IPR008463">
    <property type="entry name" value="CtsR"/>
</dbReference>
<keyword evidence="6 7" id="KW-0804">Transcription</keyword>
<protein>
    <recommendedName>
        <fullName evidence="2 7">Transcriptional regulator CtsR</fullName>
    </recommendedName>
</protein>
<feature type="domain" description="CtsR N-terminal HTH" evidence="8">
    <location>
        <begin position="21"/>
        <end position="90"/>
    </location>
</feature>
<dbReference type="InterPro" id="IPR041473">
    <property type="entry name" value="CtsR_C"/>
</dbReference>
<organism evidence="10 11">
    <name type="scientific">Anoxynatronum buryatiense</name>
    <dbReference type="NCBI Taxonomy" id="489973"/>
    <lineage>
        <taxon>Bacteria</taxon>
        <taxon>Bacillati</taxon>
        <taxon>Bacillota</taxon>
        <taxon>Clostridia</taxon>
        <taxon>Eubacteriales</taxon>
        <taxon>Clostridiaceae</taxon>
        <taxon>Anoxynatronum</taxon>
    </lineage>
</organism>
<evidence type="ECO:0000256" key="7">
    <source>
        <dbReference type="PIRNR" id="PIRNR010607"/>
    </source>
</evidence>
<dbReference type="PIRSF" id="PIRSF010607">
    <property type="entry name" value="Txn_repr_CtsR"/>
    <property type="match status" value="1"/>
</dbReference>
<dbReference type="EMBL" id="FXUF01000019">
    <property type="protein sequence ID" value="SMP70013.1"/>
    <property type="molecule type" value="Genomic_DNA"/>
</dbReference>
<evidence type="ECO:0000256" key="5">
    <source>
        <dbReference type="ARBA" id="ARBA00023125"/>
    </source>
</evidence>
<evidence type="ECO:0000256" key="1">
    <source>
        <dbReference type="ARBA" id="ARBA00010189"/>
    </source>
</evidence>
<evidence type="ECO:0000259" key="9">
    <source>
        <dbReference type="Pfam" id="PF17727"/>
    </source>
</evidence>
<keyword evidence="5 7" id="KW-0238">DNA-binding</keyword>
<dbReference type="GO" id="GO:0003677">
    <property type="term" value="F:DNA binding"/>
    <property type="evidence" value="ECO:0007669"/>
    <property type="project" value="UniProtKB-UniRule"/>
</dbReference>
<evidence type="ECO:0000256" key="2">
    <source>
        <dbReference type="ARBA" id="ARBA00014129"/>
    </source>
</evidence>
<comment type="similarity">
    <text evidence="1 7">Belongs to the CtsR family.</text>
</comment>
<evidence type="ECO:0000256" key="3">
    <source>
        <dbReference type="ARBA" id="ARBA00022491"/>
    </source>
</evidence>
<comment type="caution">
    <text evidence="10">The sequence shown here is derived from an EMBL/GenBank/DDBJ whole genome shotgun (WGS) entry which is preliminary data.</text>
</comment>
<keyword evidence="4 7" id="KW-0805">Transcription regulation</keyword>
<dbReference type="Gene3D" id="3.30.56.130">
    <property type="entry name" value="Transcriptional regulator CtsR, winged HTH domain"/>
    <property type="match status" value="1"/>
</dbReference>
<keyword evidence="11" id="KW-1185">Reference proteome</keyword>
<reference evidence="10" key="1">
    <citation type="submission" date="2017-05" db="EMBL/GenBank/DDBJ databases">
        <authorList>
            <person name="Varghese N."/>
            <person name="Submissions S."/>
        </authorList>
    </citation>
    <scope>NUCLEOTIDE SEQUENCE</scope>
    <source>
        <strain evidence="10">Su22</strain>
    </source>
</reference>
<evidence type="ECO:0000313" key="11">
    <source>
        <dbReference type="Proteomes" id="UP001158066"/>
    </source>
</evidence>
<evidence type="ECO:0000256" key="6">
    <source>
        <dbReference type="ARBA" id="ARBA00023163"/>
    </source>
</evidence>
<dbReference type="AlphaFoldDB" id="A0AA46AKJ7"/>
<accession>A0AA46AKJ7</accession>
<dbReference type="InterPro" id="IPR041908">
    <property type="entry name" value="CtsR_C_sf"/>
</dbReference>
<evidence type="ECO:0000313" key="10">
    <source>
        <dbReference type="EMBL" id="SMP70013.1"/>
    </source>
</evidence>
<evidence type="ECO:0000256" key="4">
    <source>
        <dbReference type="ARBA" id="ARBA00023015"/>
    </source>
</evidence>
<keyword evidence="3 7" id="KW-0678">Repressor</keyword>
<dbReference type="InterPro" id="IPR041902">
    <property type="entry name" value="CtsR_N_sf"/>
</dbReference>
<evidence type="ECO:0000259" key="8">
    <source>
        <dbReference type="Pfam" id="PF05848"/>
    </source>
</evidence>
<sequence>MIKVKDSQPIACKEGELMATISDVIESFLKELIRQSQGQAVEIQRNEIAKHFDCAPSQINYVLTTRFSVQHGYTIESQRGGGGYIKIMRLRPERNPSVHQILMEEIRDNVTKTQAMRLIRALQEQNLINDREARLMRAATSDVVLASPLNNRDYMRSRILKAMLSALIH</sequence>